<feature type="transmembrane region" description="Helical" evidence="1">
    <location>
        <begin position="92"/>
        <end position="112"/>
    </location>
</feature>
<gene>
    <name evidence="2" type="ORF">SAMN05421781_0403</name>
</gene>
<dbReference type="STRING" id="1122204.SAMN05421781_0403"/>
<evidence type="ECO:0000313" key="2">
    <source>
        <dbReference type="EMBL" id="SDW08848.1"/>
    </source>
</evidence>
<dbReference type="Proteomes" id="UP000199488">
    <property type="component" value="Unassembled WGS sequence"/>
</dbReference>
<feature type="transmembrane region" description="Helical" evidence="1">
    <location>
        <begin position="33"/>
        <end position="54"/>
    </location>
</feature>
<keyword evidence="1" id="KW-1133">Transmembrane helix</keyword>
<proteinExistence type="predicted"/>
<dbReference type="InterPro" id="IPR006750">
    <property type="entry name" value="YdcZ"/>
</dbReference>
<evidence type="ECO:0000313" key="3">
    <source>
        <dbReference type="Proteomes" id="UP000199488"/>
    </source>
</evidence>
<feature type="transmembrane region" description="Helical" evidence="1">
    <location>
        <begin position="66"/>
        <end position="86"/>
    </location>
</feature>
<dbReference type="OrthoDB" id="7864805at2"/>
<keyword evidence="1" id="KW-0812">Transmembrane</keyword>
<dbReference type="Pfam" id="PF04657">
    <property type="entry name" value="DMT_YdcZ"/>
    <property type="match status" value="1"/>
</dbReference>
<name>A0A1H2QPL6_9BACI</name>
<dbReference type="PANTHER" id="PTHR34821">
    <property type="entry name" value="INNER MEMBRANE PROTEIN YDCZ"/>
    <property type="match status" value="1"/>
</dbReference>
<organism evidence="2 3">
    <name type="scientific">Marinococcus luteus</name>
    <dbReference type="NCBI Taxonomy" id="1122204"/>
    <lineage>
        <taxon>Bacteria</taxon>
        <taxon>Bacillati</taxon>
        <taxon>Bacillota</taxon>
        <taxon>Bacilli</taxon>
        <taxon>Bacillales</taxon>
        <taxon>Bacillaceae</taxon>
        <taxon>Marinococcus</taxon>
    </lineage>
</organism>
<dbReference type="PANTHER" id="PTHR34821:SF2">
    <property type="entry name" value="INNER MEMBRANE PROTEIN YDCZ"/>
    <property type="match status" value="1"/>
</dbReference>
<keyword evidence="1" id="KW-0472">Membrane</keyword>
<keyword evidence="3" id="KW-1185">Reference proteome</keyword>
<accession>A0A1H2QPL6</accession>
<protein>
    <submittedName>
        <fullName evidence="2">Transporter family-2 protein</fullName>
    </submittedName>
</protein>
<dbReference type="RefSeq" id="WP_091610539.1">
    <property type="nucleotide sequence ID" value="NZ_FNNC01000001.1"/>
</dbReference>
<dbReference type="GO" id="GO:0005886">
    <property type="term" value="C:plasma membrane"/>
    <property type="evidence" value="ECO:0007669"/>
    <property type="project" value="TreeGrafter"/>
</dbReference>
<evidence type="ECO:0000256" key="1">
    <source>
        <dbReference type="SAM" id="Phobius"/>
    </source>
</evidence>
<dbReference type="EMBL" id="FNNC01000001">
    <property type="protein sequence ID" value="SDW08848.1"/>
    <property type="molecule type" value="Genomic_DNA"/>
</dbReference>
<dbReference type="AlphaFoldDB" id="A0A1H2QPL6"/>
<reference evidence="2 3" key="1">
    <citation type="submission" date="2016-10" db="EMBL/GenBank/DDBJ databases">
        <authorList>
            <person name="de Groot N.N."/>
        </authorList>
    </citation>
    <scope>NUCLEOTIDE SEQUENCE [LARGE SCALE GENOMIC DNA]</scope>
    <source>
        <strain evidence="2 3">DSM 23126</strain>
    </source>
</reference>
<feature type="transmembrane region" description="Helical" evidence="1">
    <location>
        <begin position="124"/>
        <end position="141"/>
    </location>
</feature>
<sequence length="142" mass="14630">MAWLLIILCFTGGAALAFQAGVNGEIGSKIGSLEAAFIAYSVGTVCLFVSTLVQGGLSFSLPSFSLWKWTVGALGAFYIVCIILAVPRIGASAAITAGIAGQLLLGMLLDHFGAFGTPEIPMDASRLAAIGLIGAALYLFYH</sequence>